<keyword evidence="9 12" id="KW-0521">NADP</keyword>
<comment type="pathway">
    <text evidence="2 12">Cofactor biosynthesis; riboflavin biosynthesis; 5-amino-6-(D-ribitylamino)uracil from GTP: step 2/4.</text>
</comment>
<dbReference type="PROSITE" id="PS51747">
    <property type="entry name" value="CYT_DCMP_DEAMINASES_2"/>
    <property type="match status" value="1"/>
</dbReference>
<comment type="function">
    <text evidence="1 12">Converts 2,5-diamino-6-(ribosylamino)-4(3h)-pyrimidinone 5'-phosphate into 5-amino-6-(ribosylamino)-2,4(1h,3h)-pyrimidinedione 5'-phosphate.</text>
</comment>
<comment type="pathway">
    <text evidence="3 12">Cofactor biosynthesis; riboflavin biosynthesis; 5-amino-6-(D-ribitylamino)uracil from GTP: step 3/4.</text>
</comment>
<evidence type="ECO:0000256" key="9">
    <source>
        <dbReference type="ARBA" id="ARBA00022857"/>
    </source>
</evidence>
<feature type="binding site" evidence="14">
    <location>
        <begin position="298"/>
        <end position="304"/>
    </location>
    <ligand>
        <name>NADP(+)</name>
        <dbReference type="ChEBI" id="CHEBI:58349"/>
    </ligand>
</feature>
<evidence type="ECO:0000256" key="2">
    <source>
        <dbReference type="ARBA" id="ARBA00004882"/>
    </source>
</evidence>
<dbReference type="EC" id="3.5.4.26" evidence="12"/>
<dbReference type="Pfam" id="PF00383">
    <property type="entry name" value="dCMP_cyt_deam_1"/>
    <property type="match status" value="1"/>
</dbReference>
<dbReference type="InterPro" id="IPR024072">
    <property type="entry name" value="DHFR-like_dom_sf"/>
</dbReference>
<dbReference type="Pfam" id="PF01872">
    <property type="entry name" value="RibD_C"/>
    <property type="match status" value="1"/>
</dbReference>
<accession>A0AAF1K9C1</accession>
<dbReference type="Gene3D" id="3.40.430.10">
    <property type="entry name" value="Dihydrofolate Reductase, subunit A"/>
    <property type="match status" value="1"/>
</dbReference>
<dbReference type="KEGG" id="rtu:PR017_04620"/>
<comment type="cofactor">
    <cofactor evidence="12 15">
        <name>Zn(2+)</name>
        <dbReference type="ChEBI" id="CHEBI:29105"/>
    </cofactor>
    <text evidence="12 15">Binds 1 zinc ion.</text>
</comment>
<evidence type="ECO:0000256" key="12">
    <source>
        <dbReference type="PIRNR" id="PIRNR006769"/>
    </source>
</evidence>
<evidence type="ECO:0000256" key="14">
    <source>
        <dbReference type="PIRSR" id="PIRSR006769-2"/>
    </source>
</evidence>
<evidence type="ECO:0000313" key="17">
    <source>
        <dbReference type="EMBL" id="WFR96421.1"/>
    </source>
</evidence>
<feature type="binding site" evidence="14">
    <location>
        <position position="213"/>
    </location>
    <ligand>
        <name>substrate</name>
    </ligand>
</feature>
<evidence type="ECO:0000259" key="16">
    <source>
        <dbReference type="PROSITE" id="PS51747"/>
    </source>
</evidence>
<dbReference type="CDD" id="cd01284">
    <property type="entry name" value="Riboflavin_deaminase-reductase"/>
    <property type="match status" value="1"/>
</dbReference>
<dbReference type="Proteomes" id="UP000249499">
    <property type="component" value="Chromosome"/>
</dbReference>
<dbReference type="InterPro" id="IPR002125">
    <property type="entry name" value="CMP_dCMP_dom"/>
</dbReference>
<name>A0AAF1K9C1_9HYPH</name>
<comment type="similarity">
    <text evidence="4 12">In the N-terminal section; belongs to the cytidine and deoxycytidylate deaminase family.</text>
</comment>
<keyword evidence="8 12" id="KW-0862">Zinc</keyword>
<feature type="binding site" evidence="15">
    <location>
        <position position="56"/>
    </location>
    <ligand>
        <name>Zn(2+)</name>
        <dbReference type="ChEBI" id="CHEBI:29105"/>
        <note>catalytic</note>
    </ligand>
</feature>
<gene>
    <name evidence="17" type="primary">ribD</name>
    <name evidence="17" type="ORF">PR017_04620</name>
</gene>
<evidence type="ECO:0000256" key="13">
    <source>
        <dbReference type="PIRSR" id="PIRSR006769-1"/>
    </source>
</evidence>
<keyword evidence="11" id="KW-0511">Multifunctional enzyme</keyword>
<evidence type="ECO:0000313" key="18">
    <source>
        <dbReference type="Proteomes" id="UP000249499"/>
    </source>
</evidence>
<dbReference type="SUPFAM" id="SSF53927">
    <property type="entry name" value="Cytidine deaminase-like"/>
    <property type="match status" value="1"/>
</dbReference>
<dbReference type="GO" id="GO:0009231">
    <property type="term" value="P:riboflavin biosynthetic process"/>
    <property type="evidence" value="ECO:0007669"/>
    <property type="project" value="UniProtKB-KW"/>
</dbReference>
<dbReference type="RefSeq" id="WP_111220513.1">
    <property type="nucleotide sequence ID" value="NZ_CP117255.1"/>
</dbReference>
<feature type="binding site" evidence="14">
    <location>
        <position position="160"/>
    </location>
    <ligand>
        <name>NADP(+)</name>
        <dbReference type="ChEBI" id="CHEBI:58349"/>
    </ligand>
</feature>
<dbReference type="EC" id="1.1.1.193" evidence="12"/>
<evidence type="ECO:0000256" key="8">
    <source>
        <dbReference type="ARBA" id="ARBA00022833"/>
    </source>
</evidence>
<feature type="binding site" evidence="14">
    <location>
        <position position="206"/>
    </location>
    <ligand>
        <name>substrate</name>
    </ligand>
</feature>
<feature type="binding site" evidence="15">
    <location>
        <position position="90"/>
    </location>
    <ligand>
        <name>Zn(2+)</name>
        <dbReference type="ChEBI" id="CHEBI:29105"/>
        <note>catalytic</note>
    </ligand>
</feature>
<feature type="active site" description="Proton donor" evidence="13">
    <location>
        <position position="58"/>
    </location>
</feature>
<dbReference type="InterPro" id="IPR016192">
    <property type="entry name" value="APOBEC/CMP_deaminase_Zn-bd"/>
</dbReference>
<feature type="binding site" evidence="14">
    <location>
        <position position="296"/>
    </location>
    <ligand>
        <name>substrate</name>
    </ligand>
</feature>
<dbReference type="GO" id="GO:0008835">
    <property type="term" value="F:diaminohydroxyphosphoribosylaminopyrimidine deaminase activity"/>
    <property type="evidence" value="ECO:0007669"/>
    <property type="project" value="UniProtKB-EC"/>
</dbReference>
<keyword evidence="10 12" id="KW-0560">Oxidoreductase</keyword>
<dbReference type="SUPFAM" id="SSF53597">
    <property type="entry name" value="Dihydrofolate reductase-like"/>
    <property type="match status" value="1"/>
</dbReference>
<evidence type="ECO:0000256" key="3">
    <source>
        <dbReference type="ARBA" id="ARBA00004910"/>
    </source>
</evidence>
<sequence>MTGPTSATDEFFMVEAIALGRRHLGQTSTNPSVGCVIVKDGRVVGSAVTALGGRPHAEPQALAAAGEAAQGATVYVTLEPCSHYGRTPPCANALIAAGVSRVVVSVGDPDARVAGRGLQMLRVAGITVETGVLETEGRRSMAGYLMRQTQGRPFVTVKLAVSADGMIGNAGAGQVAITGPQARAAVQLLRAESDAILVGIGTAIADDPLLTCRAPGLEHRSPIRVVLDRRLELPLASNLAKTAREVPVISVTLGNDVDRRAVLQAAGIEILDQDPTDLAMLLTTLGGRGISSLLVEGGAKTIRSFLAASLVDRILLFQAPITIGTDGLASPVQSTDIPAGFTHVGTEVYGDDRCEIYERDI</sequence>
<proteinExistence type="inferred from homology"/>
<dbReference type="Gene3D" id="3.40.140.10">
    <property type="entry name" value="Cytidine Deaminase, domain 2"/>
    <property type="match status" value="1"/>
</dbReference>
<dbReference type="InterPro" id="IPR016193">
    <property type="entry name" value="Cytidine_deaminase-like"/>
</dbReference>
<keyword evidence="18" id="KW-1185">Reference proteome</keyword>
<comment type="similarity">
    <text evidence="5 12">In the C-terminal section; belongs to the HTP reductase family.</text>
</comment>
<evidence type="ECO:0000256" key="1">
    <source>
        <dbReference type="ARBA" id="ARBA00002151"/>
    </source>
</evidence>
<dbReference type="GO" id="GO:0008703">
    <property type="term" value="F:5-amino-6-(5-phosphoribosylamino)uracil reductase activity"/>
    <property type="evidence" value="ECO:0007669"/>
    <property type="project" value="UniProtKB-EC"/>
</dbReference>
<dbReference type="PROSITE" id="PS00903">
    <property type="entry name" value="CYT_DCMP_DEAMINASES_1"/>
    <property type="match status" value="1"/>
</dbReference>
<reference evidence="17 18" key="1">
    <citation type="journal article" date="2018" name="Sci. Rep.">
        <title>Rhizobium tumorigenes sp. nov., a novel plant tumorigenic bacterium isolated from cane gall tumors on thornless blackberry.</title>
        <authorList>
            <person name="Kuzmanovi N."/>
            <person name="Smalla K."/>
            <person name="Gronow S."/>
            <person name="PuBawska J."/>
        </authorList>
    </citation>
    <scope>NUCLEOTIDE SEQUENCE [LARGE SCALE GENOMIC DNA]</scope>
    <source>
        <strain evidence="17 18">1078</strain>
    </source>
</reference>
<evidence type="ECO:0000256" key="15">
    <source>
        <dbReference type="PIRSR" id="PIRSR006769-3"/>
    </source>
</evidence>
<dbReference type="PIRSF" id="PIRSF006769">
    <property type="entry name" value="RibD"/>
    <property type="match status" value="1"/>
</dbReference>
<evidence type="ECO:0000256" key="7">
    <source>
        <dbReference type="ARBA" id="ARBA00022723"/>
    </source>
</evidence>
<dbReference type="GO" id="GO:0008270">
    <property type="term" value="F:zinc ion binding"/>
    <property type="evidence" value="ECO:0007669"/>
    <property type="project" value="InterPro"/>
</dbReference>
<dbReference type="PANTHER" id="PTHR38011">
    <property type="entry name" value="DIHYDROFOLATE REDUCTASE FAMILY PROTEIN (AFU_ORTHOLOGUE AFUA_8G06820)"/>
    <property type="match status" value="1"/>
</dbReference>
<feature type="binding site" evidence="14">
    <location>
        <position position="202"/>
    </location>
    <ligand>
        <name>NADP(+)</name>
        <dbReference type="ChEBI" id="CHEBI:58349"/>
    </ligand>
</feature>
<keyword evidence="7 12" id="KW-0479">Metal-binding</keyword>
<evidence type="ECO:0000256" key="11">
    <source>
        <dbReference type="ARBA" id="ARBA00023268"/>
    </source>
</evidence>
<dbReference type="NCBIfam" id="TIGR00326">
    <property type="entry name" value="eubact_ribD"/>
    <property type="match status" value="1"/>
</dbReference>
<keyword evidence="12 17" id="KW-0378">Hydrolase</keyword>
<evidence type="ECO:0000256" key="5">
    <source>
        <dbReference type="ARBA" id="ARBA00007417"/>
    </source>
</evidence>
<evidence type="ECO:0000256" key="10">
    <source>
        <dbReference type="ARBA" id="ARBA00023002"/>
    </source>
</evidence>
<dbReference type="InterPro" id="IPR004794">
    <property type="entry name" value="Eubact_RibD"/>
</dbReference>
<protein>
    <recommendedName>
        <fullName evidence="12">Riboflavin biosynthesis protein RibD</fullName>
    </recommendedName>
    <domain>
        <recommendedName>
            <fullName evidence="12">Diaminohydroxyphosphoribosylaminopyrimidine deaminase</fullName>
            <shortName evidence="12">DRAP deaminase</shortName>
            <ecNumber evidence="12">3.5.4.26</ecNumber>
        </recommendedName>
        <alternativeName>
            <fullName evidence="12">Riboflavin-specific deaminase</fullName>
        </alternativeName>
    </domain>
    <domain>
        <recommendedName>
            <fullName evidence="12">5-amino-6-(5-phosphoribosylamino)uracil reductase</fullName>
            <ecNumber evidence="12">1.1.1.193</ecNumber>
        </recommendedName>
        <alternativeName>
            <fullName evidence="12">HTP reductase</fullName>
        </alternativeName>
    </domain>
</protein>
<comment type="catalytic activity">
    <reaction evidence="12">
        <text>2,5-diamino-6-hydroxy-4-(5-phosphoribosylamino)-pyrimidine + H2O + H(+) = 5-amino-6-(5-phospho-D-ribosylamino)uracil + NH4(+)</text>
        <dbReference type="Rhea" id="RHEA:21868"/>
        <dbReference type="ChEBI" id="CHEBI:15377"/>
        <dbReference type="ChEBI" id="CHEBI:15378"/>
        <dbReference type="ChEBI" id="CHEBI:28938"/>
        <dbReference type="ChEBI" id="CHEBI:58453"/>
        <dbReference type="ChEBI" id="CHEBI:58614"/>
        <dbReference type="EC" id="3.5.4.26"/>
    </reaction>
</comment>
<keyword evidence="6 12" id="KW-0686">Riboflavin biosynthesis</keyword>
<organism evidence="17 18">
    <name type="scientific">Rhizobium tumorigenes</name>
    <dbReference type="NCBI Taxonomy" id="2041385"/>
    <lineage>
        <taxon>Bacteria</taxon>
        <taxon>Pseudomonadati</taxon>
        <taxon>Pseudomonadota</taxon>
        <taxon>Alphaproteobacteria</taxon>
        <taxon>Hyphomicrobiales</taxon>
        <taxon>Rhizobiaceae</taxon>
        <taxon>Rhizobium/Agrobacterium group</taxon>
        <taxon>Rhizobium</taxon>
    </lineage>
</organism>
<feature type="binding site" evidence="14">
    <location>
        <position position="210"/>
    </location>
    <ligand>
        <name>substrate</name>
    </ligand>
</feature>
<comment type="catalytic activity">
    <reaction evidence="12">
        <text>5-amino-6-(5-phospho-D-ribitylamino)uracil + NADP(+) = 5-amino-6-(5-phospho-D-ribosylamino)uracil + NADPH + H(+)</text>
        <dbReference type="Rhea" id="RHEA:17845"/>
        <dbReference type="ChEBI" id="CHEBI:15378"/>
        <dbReference type="ChEBI" id="CHEBI:57783"/>
        <dbReference type="ChEBI" id="CHEBI:58349"/>
        <dbReference type="ChEBI" id="CHEBI:58421"/>
        <dbReference type="ChEBI" id="CHEBI:58453"/>
        <dbReference type="EC" id="1.1.1.193"/>
    </reaction>
</comment>
<dbReference type="InterPro" id="IPR050765">
    <property type="entry name" value="Riboflavin_Biosynth_HTPR"/>
</dbReference>
<evidence type="ECO:0000256" key="6">
    <source>
        <dbReference type="ARBA" id="ARBA00022619"/>
    </source>
</evidence>
<dbReference type="InterPro" id="IPR002734">
    <property type="entry name" value="RibDG_C"/>
</dbReference>
<evidence type="ECO:0000256" key="4">
    <source>
        <dbReference type="ARBA" id="ARBA00005259"/>
    </source>
</evidence>
<feature type="binding site" evidence="15">
    <location>
        <position position="81"/>
    </location>
    <ligand>
        <name>Zn(2+)</name>
        <dbReference type="ChEBI" id="CHEBI:29105"/>
        <note>catalytic</note>
    </ligand>
</feature>
<feature type="domain" description="CMP/dCMP-type deaminase" evidence="16">
    <location>
        <begin position="7"/>
        <end position="129"/>
    </location>
</feature>
<dbReference type="AlphaFoldDB" id="A0AAF1K9C1"/>
<feature type="binding site" evidence="14">
    <location>
        <position position="190"/>
    </location>
    <ligand>
        <name>substrate</name>
    </ligand>
</feature>
<dbReference type="PANTHER" id="PTHR38011:SF7">
    <property type="entry name" value="2,5-DIAMINO-6-RIBOSYLAMINO-4(3H)-PYRIMIDINONE 5'-PHOSPHATE REDUCTASE"/>
    <property type="match status" value="1"/>
</dbReference>
<reference evidence="18" key="2">
    <citation type="journal article" date="2023" name="MicrobiologyOpen">
        <title>Genomics of the tumorigenes clade of the family Rhizobiaceae and description of Rhizobium rhododendri sp. nov.</title>
        <authorList>
            <person name="Kuzmanovic N."/>
            <person name="diCenzo G.C."/>
            <person name="Bunk B."/>
            <person name="Sproeer C."/>
            <person name="Fruehling A."/>
            <person name="Neumann-Schaal M."/>
            <person name="Overmann J."/>
            <person name="Smalla K."/>
        </authorList>
    </citation>
    <scope>NUCLEOTIDE SEQUENCE [LARGE SCALE GENOMIC DNA]</scope>
    <source>
        <strain evidence="18">1078</strain>
    </source>
</reference>
<dbReference type="EMBL" id="CP117255">
    <property type="protein sequence ID" value="WFR96421.1"/>
    <property type="molecule type" value="Genomic_DNA"/>
</dbReference>